<sequence>MCFERAAPVRPFRWPKGGESFAGRYFCATTGGYIGYESWLEGPTDPPGWRCAGDGDRVAAVLAALARQPASASASASACSRLQAGPDRPAKPKRAARDKRVAARTRASGPSTPAPTAPPAAIGPDEPGGPSLWRAVNDYGIKIKRRTLRQPGPGRTAAPALRCHDL</sequence>
<dbReference type="EMBL" id="BAAAKV010000039">
    <property type="protein sequence ID" value="GAA1180884.1"/>
    <property type="molecule type" value="Genomic_DNA"/>
</dbReference>
<dbReference type="Proteomes" id="UP001501371">
    <property type="component" value="Unassembled WGS sequence"/>
</dbReference>
<organism evidence="2 3">
    <name type="scientific">Streptomyces hebeiensis</name>
    <dbReference type="NCBI Taxonomy" id="229486"/>
    <lineage>
        <taxon>Bacteria</taxon>
        <taxon>Bacillati</taxon>
        <taxon>Actinomycetota</taxon>
        <taxon>Actinomycetes</taxon>
        <taxon>Kitasatosporales</taxon>
        <taxon>Streptomycetaceae</taxon>
        <taxon>Streptomyces</taxon>
    </lineage>
</organism>
<proteinExistence type="predicted"/>
<evidence type="ECO:0000313" key="3">
    <source>
        <dbReference type="Proteomes" id="UP001501371"/>
    </source>
</evidence>
<evidence type="ECO:0000256" key="1">
    <source>
        <dbReference type="SAM" id="MobiDB-lite"/>
    </source>
</evidence>
<gene>
    <name evidence="2" type="ORF">GCM10009654_42610</name>
</gene>
<feature type="compositionally biased region" description="Low complexity" evidence="1">
    <location>
        <begin position="71"/>
        <end position="87"/>
    </location>
</feature>
<reference evidence="3" key="1">
    <citation type="journal article" date="2019" name="Int. J. Syst. Evol. Microbiol.">
        <title>The Global Catalogue of Microorganisms (GCM) 10K type strain sequencing project: providing services to taxonomists for standard genome sequencing and annotation.</title>
        <authorList>
            <consortium name="The Broad Institute Genomics Platform"/>
            <consortium name="The Broad Institute Genome Sequencing Center for Infectious Disease"/>
            <person name="Wu L."/>
            <person name="Ma J."/>
        </authorList>
    </citation>
    <scope>NUCLEOTIDE SEQUENCE [LARGE SCALE GENOMIC DNA]</scope>
    <source>
        <strain evidence="3">JCM 12696</strain>
    </source>
</reference>
<comment type="caution">
    <text evidence="2">The sequence shown here is derived from an EMBL/GenBank/DDBJ whole genome shotgun (WGS) entry which is preliminary data.</text>
</comment>
<feature type="region of interest" description="Disordered" evidence="1">
    <location>
        <begin position="71"/>
        <end position="166"/>
    </location>
</feature>
<evidence type="ECO:0000313" key="2">
    <source>
        <dbReference type="EMBL" id="GAA1180884.1"/>
    </source>
</evidence>
<accession>A0ABP4FIT7</accession>
<protein>
    <submittedName>
        <fullName evidence="2">Uncharacterized protein</fullName>
    </submittedName>
</protein>
<keyword evidence="3" id="KW-1185">Reference proteome</keyword>
<name>A0ABP4FIT7_9ACTN</name>